<evidence type="ECO:0000313" key="2">
    <source>
        <dbReference type="Proteomes" id="UP000070700"/>
    </source>
</evidence>
<sequence>MMFWKSGLVAVSATIGIAFIYITRTKYQAPLVSCEQGHGYLYPGNYLVYLSHGHSLEKHAKTVSVAVNRDIRDHIWWILPDSYYPGQVVYSGKRVDDELLGGVRADKGVQEIHCEVGELVPEGLQLQVS</sequence>
<dbReference type="KEGG" id="psco:LY89DRAFT_725144"/>
<dbReference type="AlphaFoldDB" id="A0A132B731"/>
<name>A0A132B731_MOLSC</name>
<accession>A0A132B731</accession>
<dbReference type="GeneID" id="28828683"/>
<organism evidence="1 2">
    <name type="scientific">Mollisia scopiformis</name>
    <name type="common">Conifer needle endophyte fungus</name>
    <name type="synonym">Phialocephala scopiformis</name>
    <dbReference type="NCBI Taxonomy" id="149040"/>
    <lineage>
        <taxon>Eukaryota</taxon>
        <taxon>Fungi</taxon>
        <taxon>Dikarya</taxon>
        <taxon>Ascomycota</taxon>
        <taxon>Pezizomycotina</taxon>
        <taxon>Leotiomycetes</taxon>
        <taxon>Helotiales</taxon>
        <taxon>Mollisiaceae</taxon>
        <taxon>Mollisia</taxon>
    </lineage>
</organism>
<reference evidence="1 2" key="1">
    <citation type="submission" date="2015-10" db="EMBL/GenBank/DDBJ databases">
        <title>Full genome of DAOMC 229536 Phialocephala scopiformis, a fungal endophyte of spruce producing the potent anti-insectan compound rugulosin.</title>
        <authorList>
            <consortium name="DOE Joint Genome Institute"/>
            <person name="Walker A.K."/>
            <person name="Frasz S.L."/>
            <person name="Seifert K.A."/>
            <person name="Miller J.D."/>
            <person name="Mondo S.J."/>
            <person name="Labutti K."/>
            <person name="Lipzen A."/>
            <person name="Dockter R."/>
            <person name="Kennedy M."/>
            <person name="Grigoriev I.V."/>
            <person name="Spatafora J.W."/>
        </authorList>
    </citation>
    <scope>NUCLEOTIDE SEQUENCE [LARGE SCALE GENOMIC DNA]</scope>
    <source>
        <strain evidence="1 2">CBS 120377</strain>
    </source>
</reference>
<evidence type="ECO:0000313" key="1">
    <source>
        <dbReference type="EMBL" id="KUJ08216.1"/>
    </source>
</evidence>
<proteinExistence type="predicted"/>
<keyword evidence="2" id="KW-1185">Reference proteome</keyword>
<dbReference type="InParanoid" id="A0A132B731"/>
<gene>
    <name evidence="1" type="ORF">LY89DRAFT_725144</name>
</gene>
<dbReference type="RefSeq" id="XP_018062571.1">
    <property type="nucleotide sequence ID" value="XM_018218957.1"/>
</dbReference>
<protein>
    <submittedName>
        <fullName evidence="1">Uncharacterized protein</fullName>
    </submittedName>
</protein>
<dbReference type="EMBL" id="KQ947436">
    <property type="protein sequence ID" value="KUJ08216.1"/>
    <property type="molecule type" value="Genomic_DNA"/>
</dbReference>
<dbReference type="OrthoDB" id="5361173at2759"/>
<dbReference type="Proteomes" id="UP000070700">
    <property type="component" value="Unassembled WGS sequence"/>
</dbReference>